<dbReference type="InterPro" id="IPR037171">
    <property type="entry name" value="NagB/RpiA_transferase-like"/>
</dbReference>
<dbReference type="Gene3D" id="3.40.50.1360">
    <property type="match status" value="1"/>
</dbReference>
<gene>
    <name evidence="9" type="primary">pgl</name>
    <name evidence="9" type="ORF">HMPREF9004_1434</name>
</gene>
<dbReference type="InterPro" id="IPR005900">
    <property type="entry name" value="6-phosphogluconolactonase_DevB"/>
</dbReference>
<evidence type="ECO:0000256" key="7">
    <source>
        <dbReference type="SAM" id="MobiDB-lite"/>
    </source>
</evidence>
<evidence type="ECO:0000256" key="2">
    <source>
        <dbReference type="ARBA" id="ARBA00002681"/>
    </source>
</evidence>
<evidence type="ECO:0000256" key="5">
    <source>
        <dbReference type="ARBA" id="ARBA00013198"/>
    </source>
</evidence>
<dbReference type="InterPro" id="IPR039104">
    <property type="entry name" value="6PGL"/>
</dbReference>
<dbReference type="PATRIC" id="fig|888050.3.peg.1372"/>
<dbReference type="PANTHER" id="PTHR11054">
    <property type="entry name" value="6-PHOSPHOGLUCONOLACTONASE"/>
    <property type="match status" value="1"/>
</dbReference>
<organism evidence="9 10">
    <name type="scientific">Schaalia cardiffensis F0333</name>
    <dbReference type="NCBI Taxonomy" id="888050"/>
    <lineage>
        <taxon>Bacteria</taxon>
        <taxon>Bacillati</taxon>
        <taxon>Actinomycetota</taxon>
        <taxon>Actinomycetes</taxon>
        <taxon>Actinomycetales</taxon>
        <taxon>Actinomycetaceae</taxon>
        <taxon>Schaalia</taxon>
    </lineage>
</organism>
<keyword evidence="10" id="KW-1185">Reference proteome</keyword>
<dbReference type="Pfam" id="PF01182">
    <property type="entry name" value="Glucosamine_iso"/>
    <property type="match status" value="1"/>
</dbReference>
<dbReference type="PANTHER" id="PTHR11054:SF0">
    <property type="entry name" value="6-PHOSPHOGLUCONOLACTONASE"/>
    <property type="match status" value="1"/>
</dbReference>
<comment type="catalytic activity">
    <reaction evidence="1">
        <text>6-phospho-D-glucono-1,5-lactone + H2O = 6-phospho-D-gluconate + H(+)</text>
        <dbReference type="Rhea" id="RHEA:12556"/>
        <dbReference type="ChEBI" id="CHEBI:15377"/>
        <dbReference type="ChEBI" id="CHEBI:15378"/>
        <dbReference type="ChEBI" id="CHEBI:57955"/>
        <dbReference type="ChEBI" id="CHEBI:58759"/>
        <dbReference type="EC" id="3.1.1.31"/>
    </reaction>
</comment>
<reference evidence="9 10" key="1">
    <citation type="submission" date="2013-03" db="EMBL/GenBank/DDBJ databases">
        <title>Reference genome for the Human Microbiome Project.</title>
        <authorList>
            <person name="Aqrawi P."/>
            <person name="Ayvaz T."/>
            <person name="Bess C."/>
            <person name="Blankenburg K."/>
            <person name="Coyle M."/>
            <person name="Deng J."/>
            <person name="Forbes L."/>
            <person name="Fowler G."/>
            <person name="Francisco L."/>
            <person name="Fu Q."/>
            <person name="Gibbs R."/>
            <person name="Gross S."/>
            <person name="Gubbala S."/>
            <person name="Hale W."/>
            <person name="Hemphill L."/>
            <person name="Highlander S."/>
            <person name="Hirani K."/>
            <person name="Jackson L."/>
            <person name="Jakkamsetti A."/>
            <person name="Javaid M."/>
            <person name="Jayaseelan J.C."/>
            <person name="Jiang H."/>
            <person name="Joshi V."/>
            <person name="Korchina V."/>
            <person name="Kovar C."/>
            <person name="Lara F."/>
            <person name="Lee S."/>
            <person name="Liu Y."/>
            <person name="Mata R."/>
            <person name="Mathew T."/>
            <person name="Munidasa M."/>
            <person name="Muzny D."/>
            <person name="Nazareth L."/>
            <person name="Ngo R."/>
            <person name="Nguyen L."/>
            <person name="Nguyen N."/>
            <person name="Okwuonu G."/>
            <person name="Ongeri F."/>
            <person name="Palculict T."/>
            <person name="Patil S."/>
            <person name="Petrosino J."/>
            <person name="Pham C."/>
            <person name="Pham P."/>
            <person name="Pu L.-L."/>
            <person name="Qin X."/>
            <person name="Qu J."/>
            <person name="Reid J."/>
            <person name="Ross M."/>
            <person name="Ruth R."/>
            <person name="Saada N."/>
            <person name="San Lucas F."/>
            <person name="Santibanez J."/>
            <person name="Shang Y."/>
            <person name="Simmons D."/>
            <person name="Song X.-Z."/>
            <person name="Tang L.-Y."/>
            <person name="Thornton R."/>
            <person name="Warren J."/>
            <person name="Weissenberger G."/>
            <person name="Wilczek-Boney K."/>
            <person name="Worley K."/>
            <person name="Youmans B."/>
            <person name="Zhang J."/>
            <person name="Zhang L."/>
            <person name="Zhao Z."/>
            <person name="Zhou C."/>
            <person name="Zhu D."/>
            <person name="Zhu Y."/>
        </authorList>
    </citation>
    <scope>NUCLEOTIDE SEQUENCE [LARGE SCALE GENOMIC DNA]</scope>
    <source>
        <strain evidence="9 10">F0333</strain>
    </source>
</reference>
<dbReference type="InterPro" id="IPR006148">
    <property type="entry name" value="Glc/Gal-6P_isomerase"/>
</dbReference>
<evidence type="ECO:0000256" key="4">
    <source>
        <dbReference type="ARBA" id="ARBA00010662"/>
    </source>
</evidence>
<dbReference type="GO" id="GO:0017057">
    <property type="term" value="F:6-phosphogluconolactonase activity"/>
    <property type="evidence" value="ECO:0007669"/>
    <property type="project" value="UniProtKB-EC"/>
</dbReference>
<dbReference type="HOGENOM" id="CLU_722856_0_0_11"/>
<feature type="region of interest" description="Disordered" evidence="7">
    <location>
        <begin position="123"/>
        <end position="151"/>
    </location>
</feature>
<evidence type="ECO:0000256" key="1">
    <source>
        <dbReference type="ARBA" id="ARBA00000832"/>
    </source>
</evidence>
<accession>N6WBA1</accession>
<evidence type="ECO:0000256" key="3">
    <source>
        <dbReference type="ARBA" id="ARBA00004961"/>
    </source>
</evidence>
<proteinExistence type="inferred from homology"/>
<dbReference type="STRING" id="888050.HMPREF9004_1434"/>
<comment type="similarity">
    <text evidence="4">Belongs to the glucosamine/galactosamine-6-phosphate isomerase family. 6-phosphogluconolactonase subfamily.</text>
</comment>
<feature type="compositionally biased region" description="Basic and acidic residues" evidence="7">
    <location>
        <begin position="140"/>
        <end position="151"/>
    </location>
</feature>
<dbReference type="AlphaFoldDB" id="N6WBA1"/>
<dbReference type="NCBIfam" id="TIGR01198">
    <property type="entry name" value="pgl"/>
    <property type="match status" value="1"/>
</dbReference>
<evidence type="ECO:0000313" key="9">
    <source>
        <dbReference type="EMBL" id="ENO17524.1"/>
    </source>
</evidence>
<evidence type="ECO:0000313" key="10">
    <source>
        <dbReference type="Proteomes" id="UP000013015"/>
    </source>
</evidence>
<dbReference type="EMBL" id="AQHZ01000024">
    <property type="protein sequence ID" value="ENO17524.1"/>
    <property type="molecule type" value="Genomic_DNA"/>
</dbReference>
<protein>
    <recommendedName>
        <fullName evidence="6">6-phosphogluconolactonase</fullName>
        <ecNumber evidence="5">3.1.1.31</ecNumber>
    </recommendedName>
</protein>
<dbReference type="Proteomes" id="UP000013015">
    <property type="component" value="Unassembled WGS sequence"/>
</dbReference>
<dbReference type="eggNOG" id="COG0363">
    <property type="taxonomic scope" value="Bacteria"/>
</dbReference>
<dbReference type="GO" id="GO:0005975">
    <property type="term" value="P:carbohydrate metabolic process"/>
    <property type="evidence" value="ECO:0007669"/>
    <property type="project" value="InterPro"/>
</dbReference>
<evidence type="ECO:0000259" key="8">
    <source>
        <dbReference type="Pfam" id="PF01182"/>
    </source>
</evidence>
<dbReference type="GO" id="GO:0006098">
    <property type="term" value="P:pentose-phosphate shunt"/>
    <property type="evidence" value="ECO:0007669"/>
    <property type="project" value="UniProtKB-UniPathway"/>
</dbReference>
<dbReference type="OrthoDB" id="9810967at2"/>
<dbReference type="UniPathway" id="UPA00115">
    <property type="reaction ID" value="UER00409"/>
</dbReference>
<sequence length="382" mass="41271">MSELRESCSPELRVFDSPDLLVEAAARTICAELAALSTGAEALEKSAGPVALRSRDVADQTSAGPAELNTRAVLHEQSAGPAELRTGVKVHEQSAGHTELRTGVKVHEQSARHAELRTGLRTGDNVHEQSTGPVALRTGPEVHEKSPEPAELKTGAEIHEKSAWPAKLSVEHERVSIAIAGGFVSHKLLPCFREFADRIDWNRIDVFWVDERFVAAEDPDRNDAEAMRALFNECEGVRLHPMPSDQGQSLDEAVARATSQWRDITGGAAFDLVILGMGHDGHIASLFPGRPLHEDCPLYALDDSPKPPARRITFSLPVLRASKRIHLIAAGVAKAEALARVLAENEELEHNQSTSADSLLPAARVLSDSSLVWADSEAAALI</sequence>
<comment type="caution">
    <text evidence="9">The sequence shown here is derived from an EMBL/GenBank/DDBJ whole genome shotgun (WGS) entry which is preliminary data.</text>
</comment>
<dbReference type="CDD" id="cd01400">
    <property type="entry name" value="6PGL"/>
    <property type="match status" value="1"/>
</dbReference>
<comment type="function">
    <text evidence="2">Hydrolysis of 6-phosphogluconolactone to 6-phosphogluconate.</text>
</comment>
<dbReference type="SUPFAM" id="SSF100950">
    <property type="entry name" value="NagB/RpiA/CoA transferase-like"/>
    <property type="match status" value="1"/>
</dbReference>
<name>N6WBA1_9ACTO</name>
<evidence type="ECO:0000256" key="6">
    <source>
        <dbReference type="ARBA" id="ARBA00020337"/>
    </source>
</evidence>
<comment type="pathway">
    <text evidence="3">Carbohydrate degradation; pentose phosphate pathway; D-ribulose 5-phosphate from D-glucose 6-phosphate (oxidative stage): step 2/3.</text>
</comment>
<keyword evidence="9" id="KW-0378">Hydrolase</keyword>
<dbReference type="RefSeq" id="WP_005963756.1">
    <property type="nucleotide sequence ID" value="NZ_CP040505.1"/>
</dbReference>
<feature type="domain" description="Glucosamine/galactosamine-6-phosphate isomerase" evidence="8">
    <location>
        <begin position="170"/>
        <end position="373"/>
    </location>
</feature>
<dbReference type="EC" id="3.1.1.31" evidence="5"/>